<proteinExistence type="predicted"/>
<reference evidence="2" key="1">
    <citation type="submission" date="2021-05" db="EMBL/GenBank/DDBJ databases">
        <authorList>
            <person name="Alioto T."/>
            <person name="Alioto T."/>
            <person name="Gomez Garrido J."/>
        </authorList>
    </citation>
    <scope>NUCLEOTIDE SEQUENCE</scope>
</reference>
<accession>A0A8D8HUM4</accession>
<dbReference type="EMBL" id="HBUE01332226">
    <property type="protein sequence ID" value="CAG6593918.1"/>
    <property type="molecule type" value="Transcribed_RNA"/>
</dbReference>
<organism evidence="2">
    <name type="scientific">Culex pipiens</name>
    <name type="common">House mosquito</name>
    <dbReference type="NCBI Taxonomy" id="7175"/>
    <lineage>
        <taxon>Eukaryota</taxon>
        <taxon>Metazoa</taxon>
        <taxon>Ecdysozoa</taxon>
        <taxon>Arthropoda</taxon>
        <taxon>Hexapoda</taxon>
        <taxon>Insecta</taxon>
        <taxon>Pterygota</taxon>
        <taxon>Neoptera</taxon>
        <taxon>Endopterygota</taxon>
        <taxon>Diptera</taxon>
        <taxon>Nematocera</taxon>
        <taxon>Culicoidea</taxon>
        <taxon>Culicidae</taxon>
        <taxon>Culicinae</taxon>
        <taxon>Culicini</taxon>
        <taxon>Culex</taxon>
        <taxon>Culex</taxon>
    </lineage>
</organism>
<dbReference type="EMBL" id="HBUE01332227">
    <property type="protein sequence ID" value="CAG6593921.1"/>
    <property type="molecule type" value="Transcribed_RNA"/>
</dbReference>
<name>A0A8D8HUM4_CULPI</name>
<protein>
    <submittedName>
        <fullName evidence="2">(northern house mosquito) hypothetical protein</fullName>
    </submittedName>
</protein>
<dbReference type="AlphaFoldDB" id="A0A8D8HUM4"/>
<dbReference type="EMBL" id="HBUE01332223">
    <property type="protein sequence ID" value="CAG6593913.1"/>
    <property type="molecule type" value="Transcribed_RNA"/>
</dbReference>
<dbReference type="EMBL" id="HBUE01225505">
    <property type="protein sequence ID" value="CAG6541834.1"/>
    <property type="molecule type" value="Transcribed_RNA"/>
</dbReference>
<feature type="region of interest" description="Disordered" evidence="1">
    <location>
        <begin position="70"/>
        <end position="104"/>
    </location>
</feature>
<sequence length="104" mass="11778">MSWRTARSSVVARVARNASATAETCGNTKRAAKRLATLFVTFARERLRSLTSCVATKKLTWNRRQAVEFAGRRSTRKPTRSSTGERTLERRFRARNCRKMPTGG</sequence>
<dbReference type="EMBL" id="HBUE01225506">
    <property type="protein sequence ID" value="CAG6541837.1"/>
    <property type="molecule type" value="Transcribed_RNA"/>
</dbReference>
<dbReference type="EMBL" id="HBUE01225508">
    <property type="protein sequence ID" value="CAG6541842.1"/>
    <property type="molecule type" value="Transcribed_RNA"/>
</dbReference>
<evidence type="ECO:0000313" key="2">
    <source>
        <dbReference type="EMBL" id="CAG6541829.1"/>
    </source>
</evidence>
<evidence type="ECO:0000256" key="1">
    <source>
        <dbReference type="SAM" id="MobiDB-lite"/>
    </source>
</evidence>
<dbReference type="EMBL" id="HBUE01332229">
    <property type="protein sequence ID" value="CAG6593926.1"/>
    <property type="molecule type" value="Transcribed_RNA"/>
</dbReference>
<dbReference type="EMBL" id="HBUE01225503">
    <property type="protein sequence ID" value="CAG6541829.1"/>
    <property type="molecule type" value="Transcribed_RNA"/>
</dbReference>